<evidence type="ECO:0000259" key="1">
    <source>
        <dbReference type="Pfam" id="PF21836"/>
    </source>
</evidence>
<keyword evidence="3" id="KW-1185">Reference proteome</keyword>
<evidence type="ECO:0000313" key="3">
    <source>
        <dbReference type="Proteomes" id="UP000737113"/>
    </source>
</evidence>
<name>A0A972JK02_9GAMM</name>
<dbReference type="Pfam" id="PF21836">
    <property type="entry name" value="DUF6895"/>
    <property type="match status" value="1"/>
</dbReference>
<evidence type="ECO:0000313" key="2">
    <source>
        <dbReference type="EMBL" id="NMH66668.1"/>
    </source>
</evidence>
<dbReference type="InterPro" id="IPR054190">
    <property type="entry name" value="DUF6895"/>
</dbReference>
<feature type="domain" description="DUF6895" evidence="1">
    <location>
        <begin position="25"/>
        <end position="303"/>
    </location>
</feature>
<reference evidence="2" key="1">
    <citation type="submission" date="2020-04" db="EMBL/GenBank/DDBJ databases">
        <title>Description of Shewanella salipaludis sp. nov., isolated from a salt marsh.</title>
        <authorList>
            <person name="Park S."/>
            <person name="Yoon J.-H."/>
        </authorList>
    </citation>
    <scope>NUCLEOTIDE SEQUENCE</scope>
    <source>
        <strain evidence="2">SHSM-M6</strain>
    </source>
</reference>
<protein>
    <recommendedName>
        <fullName evidence="1">DUF6895 domain-containing protein</fullName>
    </recommendedName>
</protein>
<dbReference type="AlphaFoldDB" id="A0A972JK02"/>
<accession>A0A972JK02</accession>
<gene>
    <name evidence="2" type="ORF">HC757_16045</name>
</gene>
<sequence>MQKHDFGCQQVARDYLGERISNINQWLDEHVECFTPTVADSPKAIDYRRKAFGEAGLYLYVADKYPAFSGPTLLQQHYWQVLSSPAYLELAHRNPATYGLYAFPVAVAKSLGRSNSKLDQYFESTYQSRHLRSIEMPPFRLLDNLFFARIYDLAKMPYAADDVMALTNIRRLPDLIMADETQAYALTHNIFYLTGMQQGQDFLGLNPEFDRSHLQALEGLFVRYMANNNLDLALELLMCLILTGLCKKWHLQYALELVEKNLLDGCIVPGPGTPDGFELLQESSQGFQTWVKHYHTMLVAGMAFRLAAAHLQDIWQEGSSLQHFAAYGCGQVLRLLHDYNLPLALTVLKTLEQHLPDIKELELEYLLELSIDFIEEQKQADGSIGFYYDEYCTLSAKGKDWQAAKDAIQLPLSQVYRQIDWPKLQSVIA</sequence>
<proteinExistence type="predicted"/>
<dbReference type="Proteomes" id="UP000737113">
    <property type="component" value="Unassembled WGS sequence"/>
</dbReference>
<dbReference type="RefSeq" id="WP_169565388.1">
    <property type="nucleotide sequence ID" value="NZ_JAAXYH010000014.1"/>
</dbReference>
<organism evidence="2 3">
    <name type="scientific">Shewanella salipaludis</name>
    <dbReference type="NCBI Taxonomy" id="2723052"/>
    <lineage>
        <taxon>Bacteria</taxon>
        <taxon>Pseudomonadati</taxon>
        <taxon>Pseudomonadota</taxon>
        <taxon>Gammaproteobacteria</taxon>
        <taxon>Alteromonadales</taxon>
        <taxon>Shewanellaceae</taxon>
        <taxon>Shewanella</taxon>
    </lineage>
</organism>
<dbReference type="EMBL" id="JAAXYH010000014">
    <property type="protein sequence ID" value="NMH66668.1"/>
    <property type="molecule type" value="Genomic_DNA"/>
</dbReference>
<comment type="caution">
    <text evidence="2">The sequence shown here is derived from an EMBL/GenBank/DDBJ whole genome shotgun (WGS) entry which is preliminary data.</text>
</comment>